<comment type="catalytic activity">
    <reaction evidence="5 8">
        <text>a 2'-deoxycytidine in DNA + S-adenosyl-L-methionine = a 5-methyl-2'-deoxycytidine in DNA + S-adenosyl-L-homocysteine + H(+)</text>
        <dbReference type="Rhea" id="RHEA:13681"/>
        <dbReference type="Rhea" id="RHEA-COMP:11369"/>
        <dbReference type="Rhea" id="RHEA-COMP:11370"/>
        <dbReference type="ChEBI" id="CHEBI:15378"/>
        <dbReference type="ChEBI" id="CHEBI:57856"/>
        <dbReference type="ChEBI" id="CHEBI:59789"/>
        <dbReference type="ChEBI" id="CHEBI:85452"/>
        <dbReference type="ChEBI" id="CHEBI:85454"/>
        <dbReference type="EC" id="2.1.1.37"/>
    </reaction>
</comment>
<dbReference type="GO" id="GO:0003886">
    <property type="term" value="F:DNA (cytosine-5-)-methyltransferase activity"/>
    <property type="evidence" value="ECO:0007669"/>
    <property type="project" value="UniProtKB-EC"/>
</dbReference>
<dbReference type="NCBIfam" id="TIGR00675">
    <property type="entry name" value="dcm"/>
    <property type="match status" value="1"/>
</dbReference>
<evidence type="ECO:0000313" key="9">
    <source>
        <dbReference type="EMBL" id="PKF36844.1"/>
    </source>
</evidence>
<dbReference type="Pfam" id="PF00145">
    <property type="entry name" value="DNA_methylase"/>
    <property type="match status" value="1"/>
</dbReference>
<proteinExistence type="inferred from homology"/>
<dbReference type="Gene3D" id="3.40.50.150">
    <property type="entry name" value="Vaccinia Virus protein VP39"/>
    <property type="match status" value="1"/>
</dbReference>
<dbReference type="AlphaFoldDB" id="A0A2N0WK70"/>
<keyword evidence="3 6" id="KW-0949">S-adenosyl-L-methionine</keyword>
<keyword evidence="4" id="KW-0680">Restriction system</keyword>
<sequence length="431" mass="48604">MFKFIDLFCGTGGLRLGLEQALAELGFSSECVLSAEIDKKACESYELNFGENPYRDVKTVNNLPEYDMLLAGFPCQAFSYAGNQKGFEDTRGTLFFDVARILKESKPKYFLLENVRGLVTHDKGATFETILNTLSDLGYGINYLILNSSHYGVPQNRVRIYILGILNAPQVKLTLSSDIGASDSHKFKEDIQADLFNHKDNFMLIKDILEESVDSKYLCSPLFTKKVAKALHGDLNRIHGYRLTDYRGGNALHSWELDLKGPCTEDEIDFMNALLMNRRRSIFGTHKDGKSLSKGQILSFYDAKKFDSVTSSLIEKGYLQITSEGYKPVCGNMSFEVFKFLDPNSVSITLTASDSNRLGIYHNGQLRKITPRECARIQGYPDSYKLINDQAVYKQMGNGVSVPVVKKVLLDFFKANNLFLNKNPNSKYEHM</sequence>
<name>A0A2N0WK70_9GAMM</name>
<dbReference type="PANTHER" id="PTHR46098">
    <property type="entry name" value="TRNA (CYTOSINE(38)-C(5))-METHYLTRANSFERASE"/>
    <property type="match status" value="1"/>
</dbReference>
<dbReference type="InterPro" id="IPR050750">
    <property type="entry name" value="C5-MTase"/>
</dbReference>
<feature type="active site" evidence="6">
    <location>
        <position position="75"/>
    </location>
</feature>
<evidence type="ECO:0000256" key="5">
    <source>
        <dbReference type="ARBA" id="ARBA00047422"/>
    </source>
</evidence>
<evidence type="ECO:0000256" key="1">
    <source>
        <dbReference type="ARBA" id="ARBA00022603"/>
    </source>
</evidence>
<dbReference type="EMBL" id="PISJ01000002">
    <property type="protein sequence ID" value="PKF36844.1"/>
    <property type="molecule type" value="Genomic_DNA"/>
</dbReference>
<evidence type="ECO:0000256" key="4">
    <source>
        <dbReference type="ARBA" id="ARBA00022747"/>
    </source>
</evidence>
<reference evidence="9 10" key="1">
    <citation type="submission" date="2017-12" db="EMBL/GenBank/DDBJ databases">
        <title>Draft Genome sequences of multiple microbial strains isolated from spacecraft associated surfaces.</title>
        <authorList>
            <person name="Seuylemezian A."/>
            <person name="Vaishampayan P."/>
            <person name="Venkateswaran K."/>
        </authorList>
    </citation>
    <scope>NUCLEOTIDE SEQUENCE [LARGE SCALE GENOMIC DNA]</scope>
    <source>
        <strain evidence="9 10">2P01AA</strain>
    </source>
</reference>
<dbReference type="PANTHER" id="PTHR46098:SF1">
    <property type="entry name" value="TRNA (CYTOSINE(38)-C(5))-METHYLTRANSFERASE"/>
    <property type="match status" value="1"/>
</dbReference>
<evidence type="ECO:0000256" key="2">
    <source>
        <dbReference type="ARBA" id="ARBA00022679"/>
    </source>
</evidence>
<dbReference type="Gene3D" id="3.90.120.10">
    <property type="entry name" value="DNA Methylase, subunit A, domain 2"/>
    <property type="match status" value="1"/>
</dbReference>
<dbReference type="RefSeq" id="WP_101235450.1">
    <property type="nucleotide sequence ID" value="NZ_PISJ01000002.1"/>
</dbReference>
<dbReference type="GO" id="GO:0009307">
    <property type="term" value="P:DNA restriction-modification system"/>
    <property type="evidence" value="ECO:0007669"/>
    <property type="project" value="UniProtKB-KW"/>
</dbReference>
<accession>A0A2N0WK70</accession>
<dbReference type="PRINTS" id="PR00105">
    <property type="entry name" value="C5METTRFRASE"/>
</dbReference>
<evidence type="ECO:0000256" key="8">
    <source>
        <dbReference type="RuleBase" id="RU000417"/>
    </source>
</evidence>
<dbReference type="InterPro" id="IPR029063">
    <property type="entry name" value="SAM-dependent_MTases_sf"/>
</dbReference>
<dbReference type="Proteomes" id="UP000233553">
    <property type="component" value="Unassembled WGS sequence"/>
</dbReference>
<comment type="caution">
    <text evidence="9">The sequence shown here is derived from an EMBL/GenBank/DDBJ whole genome shotgun (WGS) entry which is preliminary data.</text>
</comment>
<dbReference type="InterPro" id="IPR001525">
    <property type="entry name" value="C5_MeTfrase"/>
</dbReference>
<dbReference type="EC" id="2.1.1.37" evidence="8"/>
<dbReference type="InterPro" id="IPR018117">
    <property type="entry name" value="C5_DNA_meth_AS"/>
</dbReference>
<protein>
    <recommendedName>
        <fullName evidence="8">Cytosine-specific methyltransferase</fullName>
        <ecNumber evidence="8">2.1.1.37</ecNumber>
    </recommendedName>
</protein>
<evidence type="ECO:0000256" key="7">
    <source>
        <dbReference type="RuleBase" id="RU000416"/>
    </source>
</evidence>
<comment type="similarity">
    <text evidence="6 7">Belongs to the class I-like SAM-binding methyltransferase superfamily. C5-methyltransferase family.</text>
</comment>
<evidence type="ECO:0000256" key="3">
    <source>
        <dbReference type="ARBA" id="ARBA00022691"/>
    </source>
</evidence>
<dbReference type="PROSITE" id="PS00094">
    <property type="entry name" value="C5_MTASE_1"/>
    <property type="match status" value="1"/>
</dbReference>
<evidence type="ECO:0000256" key="6">
    <source>
        <dbReference type="PROSITE-ProRule" id="PRU01016"/>
    </source>
</evidence>
<keyword evidence="2 6" id="KW-0808">Transferase</keyword>
<evidence type="ECO:0000313" key="10">
    <source>
        <dbReference type="Proteomes" id="UP000233553"/>
    </source>
</evidence>
<organism evidence="9 10">
    <name type="scientific">Acinetobacter proteolyticus</name>
    <dbReference type="NCBI Taxonomy" id="1776741"/>
    <lineage>
        <taxon>Bacteria</taxon>
        <taxon>Pseudomonadati</taxon>
        <taxon>Pseudomonadota</taxon>
        <taxon>Gammaproteobacteria</taxon>
        <taxon>Moraxellales</taxon>
        <taxon>Moraxellaceae</taxon>
        <taxon>Acinetobacter</taxon>
    </lineage>
</organism>
<dbReference type="CDD" id="cd00315">
    <property type="entry name" value="Cyt_C5_DNA_methylase"/>
    <property type="match status" value="1"/>
</dbReference>
<dbReference type="REBASE" id="259345">
    <property type="entry name" value="M.Apr1AAORF1780P"/>
</dbReference>
<keyword evidence="1 6" id="KW-0489">Methyltransferase</keyword>
<dbReference type="PROSITE" id="PS51679">
    <property type="entry name" value="SAM_MT_C5"/>
    <property type="match status" value="1"/>
</dbReference>
<dbReference type="SUPFAM" id="SSF53335">
    <property type="entry name" value="S-adenosyl-L-methionine-dependent methyltransferases"/>
    <property type="match status" value="1"/>
</dbReference>
<dbReference type="GO" id="GO:0032259">
    <property type="term" value="P:methylation"/>
    <property type="evidence" value="ECO:0007669"/>
    <property type="project" value="UniProtKB-KW"/>
</dbReference>
<gene>
    <name evidence="9" type="ORF">CW311_01780</name>
</gene>